<feature type="compositionally biased region" description="Low complexity" evidence="1">
    <location>
        <begin position="183"/>
        <end position="194"/>
    </location>
</feature>
<dbReference type="Proteomes" id="UP000735874">
    <property type="component" value="Unassembled WGS sequence"/>
</dbReference>
<dbReference type="EMBL" id="RCMG01000289">
    <property type="protein sequence ID" value="KAG2857476.1"/>
    <property type="molecule type" value="Genomic_DNA"/>
</dbReference>
<proteinExistence type="predicted"/>
<comment type="caution">
    <text evidence="2">The sequence shown here is derived from an EMBL/GenBank/DDBJ whole genome shotgun (WGS) entry which is preliminary data.</text>
</comment>
<evidence type="ECO:0000256" key="1">
    <source>
        <dbReference type="SAM" id="MobiDB-lite"/>
    </source>
</evidence>
<evidence type="ECO:0000313" key="3">
    <source>
        <dbReference type="EMBL" id="KAG2964947.1"/>
    </source>
</evidence>
<protein>
    <submittedName>
        <fullName evidence="2">Uncharacterized protein</fullName>
    </submittedName>
</protein>
<feature type="region of interest" description="Disordered" evidence="1">
    <location>
        <begin position="321"/>
        <end position="357"/>
    </location>
</feature>
<feature type="region of interest" description="Disordered" evidence="1">
    <location>
        <begin position="90"/>
        <end position="141"/>
    </location>
</feature>
<sequence length="357" mass="36398">MELRRQLTRPPDHDDEAAEPRAYSSKQVGEFFDVNPGRLNPHLGVPCIENIGMESLVAVQTMMSALNTFSGSGDVATVATGVTHIRQSDASVRVSDRESDLDGGEAVADGVDRKGAGVDRGEDSQDSCVVPEVGGTLTRNDGTGAAAGVFRRDRGTSNAGTQLAHQGSVVERVNNSHSGVTRDGVGVDQDGSSGNSLTAGTEGPDSCGDGAGVTKRGANAGRSSGKTDRASFIDTAERPWSSRVGAEVPRSQAGGGIASSVAPRKQGAGRTTDSTADRTVHRGAAVPYGVISCGGDNGLDVARKDSRGIRACSIAVEAADSRYGDGASQAAGKAGKRVGSRGAAVNCGNDSRDDDVV</sequence>
<dbReference type="EMBL" id="RCML01001158">
    <property type="protein sequence ID" value="KAG2964947.1"/>
    <property type="molecule type" value="Genomic_DNA"/>
</dbReference>
<evidence type="ECO:0000313" key="4">
    <source>
        <dbReference type="Proteomes" id="UP000735874"/>
    </source>
</evidence>
<name>A0A8T0Z5S4_9STRA</name>
<feature type="compositionally biased region" description="Basic and acidic residues" evidence="1">
    <location>
        <begin position="225"/>
        <end position="237"/>
    </location>
</feature>
<dbReference type="AlphaFoldDB" id="A0A8T0Z5S4"/>
<accession>A0A8T0Z5S4</accession>
<feature type="compositionally biased region" description="Basic and acidic residues" evidence="1">
    <location>
        <begin position="110"/>
        <end position="123"/>
    </location>
</feature>
<feature type="region of interest" description="Disordered" evidence="1">
    <location>
        <begin position="1"/>
        <end position="25"/>
    </location>
</feature>
<gene>
    <name evidence="2" type="ORF">PC113_g10655</name>
    <name evidence="3" type="ORF">PC118_g20025</name>
</gene>
<organism evidence="2 4">
    <name type="scientific">Phytophthora cactorum</name>
    <dbReference type="NCBI Taxonomy" id="29920"/>
    <lineage>
        <taxon>Eukaryota</taxon>
        <taxon>Sar</taxon>
        <taxon>Stramenopiles</taxon>
        <taxon>Oomycota</taxon>
        <taxon>Peronosporomycetes</taxon>
        <taxon>Peronosporales</taxon>
        <taxon>Peronosporaceae</taxon>
        <taxon>Phytophthora</taxon>
    </lineage>
</organism>
<dbReference type="Proteomes" id="UP000697107">
    <property type="component" value="Unassembled WGS sequence"/>
</dbReference>
<reference evidence="2" key="1">
    <citation type="submission" date="2018-10" db="EMBL/GenBank/DDBJ databases">
        <title>Effector identification in a new, highly contiguous assembly of the strawberry crown rot pathogen Phytophthora cactorum.</title>
        <authorList>
            <person name="Armitage A.D."/>
            <person name="Nellist C.F."/>
            <person name="Bates H."/>
            <person name="Vickerstaff R.J."/>
            <person name="Harrison R.J."/>
        </authorList>
    </citation>
    <scope>NUCLEOTIDE SEQUENCE</scope>
    <source>
        <strain evidence="2">15-7</strain>
        <strain evidence="3">P415</strain>
    </source>
</reference>
<dbReference type="VEuPathDB" id="FungiDB:PC110_g8321"/>
<evidence type="ECO:0000313" key="2">
    <source>
        <dbReference type="EMBL" id="KAG2857476.1"/>
    </source>
</evidence>
<feature type="region of interest" description="Disordered" evidence="1">
    <location>
        <begin position="176"/>
        <end position="281"/>
    </location>
</feature>